<accession>A0AAD7GRD7</accession>
<evidence type="ECO:0000256" key="2">
    <source>
        <dbReference type="SAM" id="Phobius"/>
    </source>
</evidence>
<proteinExistence type="predicted"/>
<dbReference type="GO" id="GO:0016787">
    <property type="term" value="F:hydrolase activity"/>
    <property type="evidence" value="ECO:0007669"/>
    <property type="project" value="UniProtKB-KW"/>
</dbReference>
<gene>
    <name evidence="4" type="ORF">B0H17DRAFT_922273</name>
</gene>
<dbReference type="Proteomes" id="UP001221757">
    <property type="component" value="Unassembled WGS sequence"/>
</dbReference>
<name>A0AAD7GRD7_MYCRO</name>
<sequence>MGYALFHHQPFKSVYLLYAALAACLRIPYWALVSLPRAWRPRKSWTWRRTMQVKLVRYLTSLANTVGPLAVTPNYLALVPGIGYHGVWVDPVPPDLIVGKLQMWASVAGVSPVKLPGYWIHKPGSTINLEAPIMPGEKIAYCLHGGAYSRLSAHPSDPTAGINRGLLEQVDSVHRTFTIEYRLSSTKPYPVANPFPAALVDALTGYNYLVTKLHIAPSDIIVEGDSAGGNLALALVRYLVEYPNTALPPPGALLLLSPWCDLGTSHSYPGSSYFTCRDSDYIAIPANGSHYSTIAFTGPLGLGATEVNPYISPASTHIPTISFAGFPPTFISAGGAEVLCDSIRTLHHKMAKDMGDTEVKYLETADCVHDFLVFDKGAHEPERGDTLKAIAEWVTSI</sequence>
<dbReference type="SUPFAM" id="SSF53474">
    <property type="entry name" value="alpha/beta-Hydrolases"/>
    <property type="match status" value="1"/>
</dbReference>
<keyword evidence="2" id="KW-1133">Transmembrane helix</keyword>
<evidence type="ECO:0000259" key="3">
    <source>
        <dbReference type="Pfam" id="PF07859"/>
    </source>
</evidence>
<keyword evidence="5" id="KW-1185">Reference proteome</keyword>
<keyword evidence="2" id="KW-0812">Transmembrane</keyword>
<dbReference type="InterPro" id="IPR050300">
    <property type="entry name" value="GDXG_lipolytic_enzyme"/>
</dbReference>
<organism evidence="4 5">
    <name type="scientific">Mycena rosella</name>
    <name type="common">Pink bonnet</name>
    <name type="synonym">Agaricus rosellus</name>
    <dbReference type="NCBI Taxonomy" id="1033263"/>
    <lineage>
        <taxon>Eukaryota</taxon>
        <taxon>Fungi</taxon>
        <taxon>Dikarya</taxon>
        <taxon>Basidiomycota</taxon>
        <taxon>Agaricomycotina</taxon>
        <taxon>Agaricomycetes</taxon>
        <taxon>Agaricomycetidae</taxon>
        <taxon>Agaricales</taxon>
        <taxon>Marasmiineae</taxon>
        <taxon>Mycenaceae</taxon>
        <taxon>Mycena</taxon>
    </lineage>
</organism>
<evidence type="ECO:0000256" key="1">
    <source>
        <dbReference type="ARBA" id="ARBA00022801"/>
    </source>
</evidence>
<dbReference type="Pfam" id="PF07859">
    <property type="entry name" value="Abhydrolase_3"/>
    <property type="match status" value="1"/>
</dbReference>
<feature type="transmembrane region" description="Helical" evidence="2">
    <location>
        <begin position="55"/>
        <end position="76"/>
    </location>
</feature>
<feature type="domain" description="Alpha/beta hydrolase fold-3" evidence="3">
    <location>
        <begin position="143"/>
        <end position="372"/>
    </location>
</feature>
<keyword evidence="2" id="KW-0472">Membrane</keyword>
<reference evidence="4" key="1">
    <citation type="submission" date="2023-03" db="EMBL/GenBank/DDBJ databases">
        <title>Massive genome expansion in bonnet fungi (Mycena s.s.) driven by repeated elements and novel gene families across ecological guilds.</title>
        <authorList>
            <consortium name="Lawrence Berkeley National Laboratory"/>
            <person name="Harder C.B."/>
            <person name="Miyauchi S."/>
            <person name="Viragh M."/>
            <person name="Kuo A."/>
            <person name="Thoen E."/>
            <person name="Andreopoulos B."/>
            <person name="Lu D."/>
            <person name="Skrede I."/>
            <person name="Drula E."/>
            <person name="Henrissat B."/>
            <person name="Morin E."/>
            <person name="Kohler A."/>
            <person name="Barry K."/>
            <person name="LaButti K."/>
            <person name="Morin E."/>
            <person name="Salamov A."/>
            <person name="Lipzen A."/>
            <person name="Mereny Z."/>
            <person name="Hegedus B."/>
            <person name="Baldrian P."/>
            <person name="Stursova M."/>
            <person name="Weitz H."/>
            <person name="Taylor A."/>
            <person name="Grigoriev I.V."/>
            <person name="Nagy L.G."/>
            <person name="Martin F."/>
            <person name="Kauserud H."/>
        </authorList>
    </citation>
    <scope>NUCLEOTIDE SEQUENCE</scope>
    <source>
        <strain evidence="4">CBHHK067</strain>
    </source>
</reference>
<evidence type="ECO:0000313" key="5">
    <source>
        <dbReference type="Proteomes" id="UP001221757"/>
    </source>
</evidence>
<protein>
    <submittedName>
        <fullName evidence="4">Alpha/Beta hydrolase protein</fullName>
    </submittedName>
</protein>
<dbReference type="AlphaFoldDB" id="A0AAD7GRD7"/>
<comment type="caution">
    <text evidence="4">The sequence shown here is derived from an EMBL/GenBank/DDBJ whole genome shotgun (WGS) entry which is preliminary data.</text>
</comment>
<dbReference type="Gene3D" id="3.40.50.1820">
    <property type="entry name" value="alpha/beta hydrolase"/>
    <property type="match status" value="1"/>
</dbReference>
<feature type="transmembrane region" description="Helical" evidence="2">
    <location>
        <begin position="15"/>
        <end position="35"/>
    </location>
</feature>
<dbReference type="InterPro" id="IPR013094">
    <property type="entry name" value="AB_hydrolase_3"/>
</dbReference>
<evidence type="ECO:0000313" key="4">
    <source>
        <dbReference type="EMBL" id="KAJ7703104.1"/>
    </source>
</evidence>
<dbReference type="PANTHER" id="PTHR48081:SF26">
    <property type="entry name" value="ALPHA_BETA HYDROLASE FOLD-3 DOMAIN-CONTAINING PROTEIN"/>
    <property type="match status" value="1"/>
</dbReference>
<dbReference type="InterPro" id="IPR029058">
    <property type="entry name" value="AB_hydrolase_fold"/>
</dbReference>
<keyword evidence="1 4" id="KW-0378">Hydrolase</keyword>
<dbReference type="PANTHER" id="PTHR48081">
    <property type="entry name" value="AB HYDROLASE SUPERFAMILY PROTEIN C4A8.06C"/>
    <property type="match status" value="1"/>
</dbReference>
<dbReference type="EMBL" id="JARKIE010000013">
    <property type="protein sequence ID" value="KAJ7703104.1"/>
    <property type="molecule type" value="Genomic_DNA"/>
</dbReference>